<reference evidence="1 2" key="1">
    <citation type="submission" date="2019-02" db="EMBL/GenBank/DDBJ databases">
        <title>Pedobacter sp. nov., a novel speices isolated from soil of pinguins habitat in Antarcitica.</title>
        <authorList>
            <person name="He R.-H."/>
        </authorList>
    </citation>
    <scope>NUCLEOTIDE SEQUENCE [LARGE SCALE GENOMIC DNA]</scope>
    <source>
        <strain evidence="1 2">E01020</strain>
    </source>
</reference>
<evidence type="ECO:0000313" key="2">
    <source>
        <dbReference type="Proteomes" id="UP000295668"/>
    </source>
</evidence>
<proteinExistence type="predicted"/>
<keyword evidence="2" id="KW-1185">Reference proteome</keyword>
<organism evidence="1 2">
    <name type="scientific">Pedobacter changchengzhani</name>
    <dbReference type="NCBI Taxonomy" id="2529274"/>
    <lineage>
        <taxon>Bacteria</taxon>
        <taxon>Pseudomonadati</taxon>
        <taxon>Bacteroidota</taxon>
        <taxon>Sphingobacteriia</taxon>
        <taxon>Sphingobacteriales</taxon>
        <taxon>Sphingobacteriaceae</taxon>
        <taxon>Pedobacter</taxon>
    </lineage>
</organism>
<dbReference type="AlphaFoldDB" id="A0A4R5MJ83"/>
<accession>A0A4R5MJ83</accession>
<dbReference type="RefSeq" id="WP_133263241.1">
    <property type="nucleotide sequence ID" value="NZ_SJCY01000009.1"/>
</dbReference>
<name>A0A4R5MJ83_9SPHI</name>
<evidence type="ECO:0000313" key="1">
    <source>
        <dbReference type="EMBL" id="TDG35631.1"/>
    </source>
</evidence>
<dbReference type="Proteomes" id="UP000295668">
    <property type="component" value="Unassembled WGS sequence"/>
</dbReference>
<sequence length="80" mass="9483">MTKIKNSEEALKLLVMQKEIIATNSIIQERKQFILELDNSIKYLKNNVENLTSRNIEFDYISKRSFTKRKIQSNTVYVNN</sequence>
<gene>
    <name evidence="1" type="ORF">EZJ43_13510</name>
</gene>
<comment type="caution">
    <text evidence="1">The sequence shown here is derived from an EMBL/GenBank/DDBJ whole genome shotgun (WGS) entry which is preliminary data.</text>
</comment>
<protein>
    <submittedName>
        <fullName evidence="1">Uncharacterized protein</fullName>
    </submittedName>
</protein>
<dbReference type="EMBL" id="SJCY01000009">
    <property type="protein sequence ID" value="TDG35631.1"/>
    <property type="molecule type" value="Genomic_DNA"/>
</dbReference>